<evidence type="ECO:0000256" key="4">
    <source>
        <dbReference type="ARBA" id="ARBA00022989"/>
    </source>
</evidence>
<protein>
    <submittedName>
        <fullName evidence="8">Sodium/hydrogen exchanger 9B2</fullName>
    </submittedName>
</protein>
<keyword evidence="9" id="KW-1185">Reference proteome</keyword>
<feature type="transmembrane region" description="Helical" evidence="6">
    <location>
        <begin position="12"/>
        <end position="31"/>
    </location>
</feature>
<evidence type="ECO:0000256" key="6">
    <source>
        <dbReference type="SAM" id="Phobius"/>
    </source>
</evidence>
<name>A0ABV0Q7J5_9TELE</name>
<comment type="caution">
    <text evidence="8">The sequence shown here is derived from an EMBL/GenBank/DDBJ whole genome shotgun (WGS) entry which is preliminary data.</text>
</comment>
<comment type="subcellular location">
    <subcellularLocation>
        <location evidence="1">Membrane</location>
        <topology evidence="1">Multi-pass membrane protein</topology>
    </subcellularLocation>
</comment>
<dbReference type="EMBL" id="JAHRIN010001199">
    <property type="protein sequence ID" value="MEQ2191749.1"/>
    <property type="molecule type" value="Genomic_DNA"/>
</dbReference>
<feature type="transmembrane region" description="Helical" evidence="6">
    <location>
        <begin position="146"/>
        <end position="179"/>
    </location>
</feature>
<gene>
    <name evidence="8" type="primary">SLC9B2_1</name>
    <name evidence="8" type="ORF">XENOCAPTIV_002031</name>
</gene>
<dbReference type="Proteomes" id="UP001434883">
    <property type="component" value="Unassembled WGS sequence"/>
</dbReference>
<evidence type="ECO:0000256" key="5">
    <source>
        <dbReference type="ARBA" id="ARBA00023136"/>
    </source>
</evidence>
<feature type="transmembrane region" description="Helical" evidence="6">
    <location>
        <begin position="112"/>
        <end position="134"/>
    </location>
</feature>
<evidence type="ECO:0000256" key="2">
    <source>
        <dbReference type="ARBA" id="ARBA00007367"/>
    </source>
</evidence>
<feature type="transmembrane region" description="Helical" evidence="6">
    <location>
        <begin position="37"/>
        <end position="61"/>
    </location>
</feature>
<evidence type="ECO:0000313" key="9">
    <source>
        <dbReference type="Proteomes" id="UP001434883"/>
    </source>
</evidence>
<organism evidence="8 9">
    <name type="scientific">Xenoophorus captivus</name>
    <dbReference type="NCBI Taxonomy" id="1517983"/>
    <lineage>
        <taxon>Eukaryota</taxon>
        <taxon>Metazoa</taxon>
        <taxon>Chordata</taxon>
        <taxon>Craniata</taxon>
        <taxon>Vertebrata</taxon>
        <taxon>Euteleostomi</taxon>
        <taxon>Actinopterygii</taxon>
        <taxon>Neopterygii</taxon>
        <taxon>Teleostei</taxon>
        <taxon>Neoteleostei</taxon>
        <taxon>Acanthomorphata</taxon>
        <taxon>Ovalentaria</taxon>
        <taxon>Atherinomorphae</taxon>
        <taxon>Cyprinodontiformes</taxon>
        <taxon>Goodeidae</taxon>
        <taxon>Xenoophorus</taxon>
    </lineage>
</organism>
<feature type="transmembrane region" description="Helical" evidence="6">
    <location>
        <begin position="226"/>
        <end position="245"/>
    </location>
</feature>
<reference evidence="8 9" key="1">
    <citation type="submission" date="2021-06" db="EMBL/GenBank/DDBJ databases">
        <authorList>
            <person name="Palmer J.M."/>
        </authorList>
    </citation>
    <scope>NUCLEOTIDE SEQUENCE [LARGE SCALE GENOMIC DNA]</scope>
    <source>
        <strain evidence="8 9">XC_2019</strain>
        <tissue evidence="8">Muscle</tissue>
    </source>
</reference>
<evidence type="ECO:0000256" key="3">
    <source>
        <dbReference type="ARBA" id="ARBA00022692"/>
    </source>
</evidence>
<keyword evidence="3 6" id="KW-0812">Transmembrane</keyword>
<feature type="transmembrane region" description="Helical" evidence="6">
    <location>
        <begin position="265"/>
        <end position="286"/>
    </location>
</feature>
<dbReference type="Pfam" id="PF00999">
    <property type="entry name" value="Na_H_Exchanger"/>
    <property type="match status" value="1"/>
</dbReference>
<accession>A0ABV0Q7J5</accession>
<feature type="transmembrane region" description="Helical" evidence="6">
    <location>
        <begin position="82"/>
        <end position="106"/>
    </location>
</feature>
<feature type="domain" description="Cation/H+ exchanger transmembrane" evidence="7">
    <location>
        <begin position="2"/>
        <end position="181"/>
    </location>
</feature>
<dbReference type="PANTHER" id="PTHR31102">
    <property type="match status" value="1"/>
</dbReference>
<comment type="similarity">
    <text evidence="2">Belongs to the monovalent cation:proton antiporter 1 (CPA1) transporter (TC 2.A.36) family.</text>
</comment>
<evidence type="ECO:0000256" key="1">
    <source>
        <dbReference type="ARBA" id="ARBA00004141"/>
    </source>
</evidence>
<evidence type="ECO:0000259" key="7">
    <source>
        <dbReference type="Pfam" id="PF00999"/>
    </source>
</evidence>
<proteinExistence type="inferred from homology"/>
<keyword evidence="5 6" id="KW-0472">Membrane</keyword>
<dbReference type="InterPro" id="IPR006153">
    <property type="entry name" value="Cation/H_exchanger_TM"/>
</dbReference>
<evidence type="ECO:0000313" key="8">
    <source>
        <dbReference type="EMBL" id="MEQ2191749.1"/>
    </source>
</evidence>
<feature type="transmembrane region" description="Helical" evidence="6">
    <location>
        <begin position="191"/>
        <end position="214"/>
    </location>
</feature>
<dbReference type="InterPro" id="IPR051843">
    <property type="entry name" value="CPA1_transporter"/>
</dbReference>
<dbReference type="PANTHER" id="PTHR31102:SF23">
    <property type="entry name" value="SI:DKEY-162B23.4"/>
    <property type="match status" value="1"/>
</dbReference>
<sequence length="314" mass="33070">ALRKLKSVCVRVAAGPCLLEACTVALISHFLMGLPWVWSFILGFVLGAVTPAVVVPSMLLLQKDGYGVEQGIPTLLMAAGSFDDILAITGFTTCLGMAFATGSTWYNLLRGVLEVVGGMVAGILLGFLIQYFPSVDQKHLVMKRSFLVLGLSVFAVFGSGVAGFPGSGGLCTLVLAFLAGLGWGPEKVIEYASLGIATLLIALVVRVLFTFVCVLRAGFNLKEKVFIALAWMPKATVQAAIGSTALDMARTKDDKQLQKYGMDVLTVAVLSILLTAPVGALIIGLCGPRLLQKPKALACGERVKPNLSAFFLGG</sequence>
<keyword evidence="4 6" id="KW-1133">Transmembrane helix</keyword>
<feature type="non-terminal residue" evidence="8">
    <location>
        <position position="1"/>
    </location>
</feature>